<dbReference type="OrthoDB" id="2943498at2"/>
<dbReference type="RefSeq" id="WP_117322397.1">
    <property type="nucleotide sequence ID" value="NZ_QVTD01000005.1"/>
</dbReference>
<protein>
    <submittedName>
        <fullName evidence="1">Uncharacterized protein</fullName>
    </submittedName>
</protein>
<evidence type="ECO:0000313" key="2">
    <source>
        <dbReference type="Proteomes" id="UP000262939"/>
    </source>
</evidence>
<keyword evidence="2" id="KW-1185">Reference proteome</keyword>
<proteinExistence type="predicted"/>
<dbReference type="EMBL" id="QVTD01000005">
    <property type="protein sequence ID" value="RFU63758.1"/>
    <property type="molecule type" value="Genomic_DNA"/>
</dbReference>
<name>A0A372LDI4_9BACI</name>
<dbReference type="Proteomes" id="UP000262939">
    <property type="component" value="Unassembled WGS sequence"/>
</dbReference>
<sequence length="80" mass="9184">MLYRKALISFAIFLILVLGAWALQQRVNREHIRSGIYGPASNVMTEDPILLDSQAETLPEEWKFGSREYIKVYTPAVNQD</sequence>
<accession>A0A372LDI4</accession>
<comment type="caution">
    <text evidence="1">The sequence shown here is derived from an EMBL/GenBank/DDBJ whole genome shotgun (WGS) entry which is preliminary data.</text>
</comment>
<dbReference type="AlphaFoldDB" id="A0A372LDI4"/>
<gene>
    <name evidence="1" type="ORF">D0466_09820</name>
</gene>
<organism evidence="1 2">
    <name type="scientific">Peribacillus glennii</name>
    <dbReference type="NCBI Taxonomy" id="2303991"/>
    <lineage>
        <taxon>Bacteria</taxon>
        <taxon>Bacillati</taxon>
        <taxon>Bacillota</taxon>
        <taxon>Bacilli</taxon>
        <taxon>Bacillales</taxon>
        <taxon>Bacillaceae</taxon>
        <taxon>Peribacillus</taxon>
    </lineage>
</organism>
<reference evidence="1 2" key="1">
    <citation type="submission" date="2018-08" db="EMBL/GenBank/DDBJ databases">
        <title>Bacillus chawlae sp. nov., Bacillus glennii sp. nov., and Bacillus saganii sp. nov. Isolated from the Vehicle Assembly Building at Kennedy Space Center where the Viking Spacecraft were Assembled.</title>
        <authorList>
            <person name="Seuylemezian A."/>
            <person name="Vaishampayan P."/>
        </authorList>
    </citation>
    <scope>NUCLEOTIDE SEQUENCE [LARGE SCALE GENOMIC DNA]</scope>
    <source>
        <strain evidence="1 2">V44-8</strain>
    </source>
</reference>
<evidence type="ECO:0000313" key="1">
    <source>
        <dbReference type="EMBL" id="RFU63758.1"/>
    </source>
</evidence>